<keyword evidence="2" id="KW-1185">Reference proteome</keyword>
<protein>
    <submittedName>
        <fullName evidence="1">Uncharacterized protein</fullName>
    </submittedName>
</protein>
<dbReference type="EMBL" id="JARRAG010000002">
    <property type="protein sequence ID" value="MDG3004122.1"/>
    <property type="molecule type" value="Genomic_DNA"/>
</dbReference>
<dbReference type="Proteomes" id="UP001216907">
    <property type="component" value="Unassembled WGS sequence"/>
</dbReference>
<comment type="caution">
    <text evidence="1">The sequence shown here is derived from an EMBL/GenBank/DDBJ whole genome shotgun (WGS) entry which is preliminary data.</text>
</comment>
<evidence type="ECO:0000313" key="1">
    <source>
        <dbReference type="EMBL" id="MDG3004122.1"/>
    </source>
</evidence>
<reference evidence="1 2" key="1">
    <citation type="submission" date="2023-03" db="EMBL/GenBank/DDBJ databases">
        <title>Paludisphaera mucosa sp. nov. a novel planctomycete from northern fen.</title>
        <authorList>
            <person name="Ivanova A."/>
        </authorList>
    </citation>
    <scope>NUCLEOTIDE SEQUENCE [LARGE SCALE GENOMIC DNA]</scope>
    <source>
        <strain evidence="1 2">Pla2</strain>
    </source>
</reference>
<accession>A0ABT6F973</accession>
<evidence type="ECO:0000313" key="2">
    <source>
        <dbReference type="Proteomes" id="UP001216907"/>
    </source>
</evidence>
<gene>
    <name evidence="1" type="ORF">PZE19_10080</name>
</gene>
<proteinExistence type="predicted"/>
<sequence length="312" mass="32570">MRAVVIVLAAVPFLTSGFAPRREAVLAPRNASGAEVHDPADVPVLSWLPAGTRFRDDRPPADWSDVVLKSTPALTSGDLDTVSKEAFATARRLRLVILADVARKSDAAPYAIRRLGVGLSAPIVGADGGDVVVAATNVGDASGSWSTKERIILAAGSRELGRAKLAAATPTFAILRTPTTCLVGARHETLDVLYAVLVEPASGRLRLFVCKPAAGGAPSVVRELEAPAIVDGPLHVRAKTFAGIPISWSFAMIDVPEGAERAIPDELARLIAPDRLETADARVVEGAFRAFAERPALTPTARAADASAAQGD</sequence>
<organism evidence="1 2">
    <name type="scientific">Paludisphaera mucosa</name>
    <dbReference type="NCBI Taxonomy" id="3030827"/>
    <lineage>
        <taxon>Bacteria</taxon>
        <taxon>Pseudomonadati</taxon>
        <taxon>Planctomycetota</taxon>
        <taxon>Planctomycetia</taxon>
        <taxon>Isosphaerales</taxon>
        <taxon>Isosphaeraceae</taxon>
        <taxon>Paludisphaera</taxon>
    </lineage>
</organism>
<dbReference type="RefSeq" id="WP_277860484.1">
    <property type="nucleotide sequence ID" value="NZ_JARRAG010000002.1"/>
</dbReference>
<name>A0ABT6F973_9BACT</name>